<dbReference type="AlphaFoldDB" id="A0A0T5Z3M3"/>
<name>A0A0T5Z3M3_9GAMM</name>
<evidence type="ECO:0000313" key="3">
    <source>
        <dbReference type="Proteomes" id="UP000051276"/>
    </source>
</evidence>
<reference evidence="2 3" key="1">
    <citation type="submission" date="2015-11" db="EMBL/GenBank/DDBJ databases">
        <title>The genome of Candidatus Endoriftia persephone in Ridgeia piscesae and population structure of the North Eastern Pacific vestimentiferan symbionts.</title>
        <authorList>
            <person name="Perez M."/>
            <person name="Juniper K.S."/>
        </authorList>
    </citation>
    <scope>NUCLEOTIDE SEQUENCE [LARGE SCALE GENOMIC DNA]</scope>
    <source>
        <strain evidence="2">Ind10</strain>
    </source>
</reference>
<dbReference type="EMBL" id="LMXI01000528">
    <property type="protein sequence ID" value="KRT57500.1"/>
    <property type="molecule type" value="Genomic_DNA"/>
</dbReference>
<dbReference type="Proteomes" id="UP000051276">
    <property type="component" value="Unassembled WGS sequence"/>
</dbReference>
<comment type="caution">
    <text evidence="2">The sequence shown here is derived from an EMBL/GenBank/DDBJ whole genome shotgun (WGS) entry which is preliminary data.</text>
</comment>
<evidence type="ECO:0000313" key="2">
    <source>
        <dbReference type="EMBL" id="KRT57500.1"/>
    </source>
</evidence>
<proteinExistence type="predicted"/>
<evidence type="ECO:0000256" key="1">
    <source>
        <dbReference type="SAM" id="Phobius"/>
    </source>
</evidence>
<accession>A0A0T5Z3M3</accession>
<keyword evidence="1" id="KW-0472">Membrane</keyword>
<keyword evidence="1" id="KW-1133">Transmembrane helix</keyword>
<organism evidence="2 3">
    <name type="scientific">endosymbiont of Ridgeia piscesae</name>
    <dbReference type="NCBI Taxonomy" id="54398"/>
    <lineage>
        <taxon>Bacteria</taxon>
        <taxon>Pseudomonadati</taxon>
        <taxon>Pseudomonadota</taxon>
        <taxon>Gammaproteobacteria</taxon>
        <taxon>sulfur-oxidizing symbionts</taxon>
    </lineage>
</organism>
<feature type="transmembrane region" description="Helical" evidence="1">
    <location>
        <begin position="12"/>
        <end position="31"/>
    </location>
</feature>
<sequence length="33" mass="3708">MQRDSTISRKPDFLITLVAVVLIGVLVTISFQF</sequence>
<protein>
    <submittedName>
        <fullName evidence="2">Uncharacterized protein</fullName>
    </submittedName>
</protein>
<gene>
    <name evidence="2" type="ORF">Ga0076813_11661</name>
</gene>
<keyword evidence="1" id="KW-0812">Transmembrane</keyword>